<dbReference type="OrthoDB" id="322908at2"/>
<dbReference type="eggNOG" id="COG4924">
    <property type="taxonomic scope" value="Bacteria"/>
</dbReference>
<dbReference type="HOGENOM" id="CLU_054007_1_0_0"/>
<protein>
    <recommendedName>
        <fullName evidence="5">Wadjet protein JetD C-terminal domain-containing protein</fullName>
    </recommendedName>
</protein>
<dbReference type="Proteomes" id="UP000004358">
    <property type="component" value="Unassembled WGS sequence"/>
</dbReference>
<accession>A3ZZA9</accession>
<feature type="domain" description="DUF3322" evidence="2">
    <location>
        <begin position="4"/>
        <end position="183"/>
    </location>
</feature>
<dbReference type="Pfam" id="PF09983">
    <property type="entry name" value="JetD_C"/>
    <property type="match status" value="1"/>
</dbReference>
<dbReference type="Pfam" id="PF11795">
    <property type="entry name" value="DUF3322"/>
    <property type="match status" value="1"/>
</dbReference>
<dbReference type="AlphaFoldDB" id="A3ZZA9"/>
<organism evidence="3 4">
    <name type="scientific">Blastopirellula marina DSM 3645</name>
    <dbReference type="NCBI Taxonomy" id="314230"/>
    <lineage>
        <taxon>Bacteria</taxon>
        <taxon>Pseudomonadati</taxon>
        <taxon>Planctomycetota</taxon>
        <taxon>Planctomycetia</taxon>
        <taxon>Pirellulales</taxon>
        <taxon>Pirellulaceae</taxon>
        <taxon>Blastopirellula</taxon>
    </lineage>
</organism>
<proteinExistence type="predicted"/>
<evidence type="ECO:0000259" key="2">
    <source>
        <dbReference type="Pfam" id="PF11795"/>
    </source>
</evidence>
<comment type="caution">
    <text evidence="3">The sequence shown here is derived from an EMBL/GenBank/DDBJ whole genome shotgun (WGS) entry which is preliminary data.</text>
</comment>
<evidence type="ECO:0000313" key="3">
    <source>
        <dbReference type="EMBL" id="EAQ78160.1"/>
    </source>
</evidence>
<feature type="domain" description="Wadjet protein JetD C-terminal" evidence="1">
    <location>
        <begin position="203"/>
        <end position="378"/>
    </location>
</feature>
<evidence type="ECO:0000313" key="4">
    <source>
        <dbReference type="Proteomes" id="UP000004358"/>
    </source>
</evidence>
<evidence type="ECO:0000259" key="1">
    <source>
        <dbReference type="Pfam" id="PF09983"/>
    </source>
</evidence>
<dbReference type="InterPro" id="IPR024537">
    <property type="entry name" value="DUF3322"/>
</dbReference>
<gene>
    <name evidence="3" type="ORF">DSM3645_15325</name>
</gene>
<dbReference type="RefSeq" id="WP_002650963.1">
    <property type="nucleotide sequence ID" value="NZ_CH672376.1"/>
</dbReference>
<dbReference type="EMBL" id="AANZ01000023">
    <property type="protein sequence ID" value="EAQ78160.1"/>
    <property type="molecule type" value="Genomic_DNA"/>
</dbReference>
<sequence>MIRPEEIKRKAIRLYPQWQKAWLNQEPFFPRTIPCEKQLDENLAVARESILALRNGSKEKVGCGYSVDWKEKNSRRHGKNWFPERVFIESEEDLLRLVEKQREFRLFKSSVDAIRDRYPELATWIGTHRKDLVDVAESLDGLLEVLDYFVGYPRPNRFARELPLSVDTKFIEQNSRILRCWLDLVLPPEAIRADEEHFCRRFGLRYAEPLVHVRFLDEELQRETASLWPELAVPLHALAETPLPGNRVLIVENKVNLMTLPFIQEGVAMGGLGNSVTDMRYLTWLAKKEVWYWGDIDLEGFEILSRLRTFLPHIRSLMMNEEMVRTWGKSLAGVGNSGRREPSLNLTPEEMSAYQICYETNLRIEQERVPQNFVIEELDRVVFENLQSKKPFSTH</sequence>
<dbReference type="STRING" id="314230.DSM3645_15325"/>
<name>A3ZZA9_9BACT</name>
<reference evidence="3 4" key="1">
    <citation type="submission" date="2006-02" db="EMBL/GenBank/DDBJ databases">
        <authorList>
            <person name="Amann R."/>
            <person name="Ferriera S."/>
            <person name="Johnson J."/>
            <person name="Kravitz S."/>
            <person name="Halpern A."/>
            <person name="Remington K."/>
            <person name="Beeson K."/>
            <person name="Tran B."/>
            <person name="Rogers Y.-H."/>
            <person name="Friedman R."/>
            <person name="Venter J.C."/>
        </authorList>
    </citation>
    <scope>NUCLEOTIDE SEQUENCE [LARGE SCALE GENOMIC DNA]</scope>
    <source>
        <strain evidence="3 4">DSM 3645</strain>
    </source>
</reference>
<dbReference type="InterPro" id="IPR024534">
    <property type="entry name" value="JetD_C"/>
</dbReference>
<evidence type="ECO:0008006" key="5">
    <source>
        <dbReference type="Google" id="ProtNLM"/>
    </source>
</evidence>